<evidence type="ECO:0000313" key="2">
    <source>
        <dbReference type="Proteomes" id="UP000007319"/>
    </source>
</evidence>
<geneLocation type="plasmid" evidence="1 2">
    <name>AZOBR_p2</name>
</geneLocation>
<dbReference type="AlphaFoldDB" id="A0A9P1JY38"/>
<keyword evidence="1" id="KW-0614">Plasmid</keyword>
<organism evidence="1 2">
    <name type="scientific">Azospirillum baldaniorum</name>
    <dbReference type="NCBI Taxonomy" id="1064539"/>
    <lineage>
        <taxon>Bacteria</taxon>
        <taxon>Pseudomonadati</taxon>
        <taxon>Pseudomonadota</taxon>
        <taxon>Alphaproteobacteria</taxon>
        <taxon>Rhodospirillales</taxon>
        <taxon>Azospirillaceae</taxon>
        <taxon>Azospirillum</taxon>
    </lineage>
</organism>
<reference evidence="1 2" key="1">
    <citation type="journal article" date="2011" name="PLoS Genet.">
        <title>Azospirillum genomes reveal transition of bacteria from aquatic to terrestrial environments.</title>
        <authorList>
            <person name="Wisniewski-Dye F."/>
            <person name="Borziak K."/>
            <person name="Khalsa-Moyers G."/>
            <person name="Alexandre G."/>
            <person name="Sukharnikov L.O."/>
            <person name="Wuichet K."/>
            <person name="Hurst G.B."/>
            <person name="McDonald W.H."/>
            <person name="Robertson J.S."/>
            <person name="Barbe V."/>
            <person name="Calteau A."/>
            <person name="Rouy Z."/>
            <person name="Mangenot S."/>
            <person name="Prigent-Combaret C."/>
            <person name="Normand P."/>
            <person name="Boyer M."/>
            <person name="Siguier P."/>
            <person name="Dessaux Y."/>
            <person name="Elmerich C."/>
            <person name="Condemine G."/>
            <person name="Krishnen G."/>
            <person name="Kennedy I."/>
            <person name="Paterson A.H."/>
            <person name="Gonzalez V."/>
            <person name="Mavingui P."/>
            <person name="Zhulin I.B."/>
        </authorList>
    </citation>
    <scope>NUCLEOTIDE SEQUENCE [LARGE SCALE GENOMIC DNA]</scope>
    <source>
        <strain evidence="1 2">Sp245</strain>
    </source>
</reference>
<name>A0A9P1JY38_9PROT</name>
<dbReference type="Proteomes" id="UP000007319">
    <property type="component" value="Plasmid AZOBR_p2"/>
</dbReference>
<keyword evidence="2" id="KW-1185">Reference proteome</keyword>
<sequence>MTDTDTNDLLALALFKSAGDNRVTKDATAILPWSQIVQDLSTHILTDGELDTEADKDRWMFTLALYKDETWGDYEPATQKVFLRDPEGNRILDGQGLPMVKEIITPINPDTGKHYVRRSAANLLGYSALMLDYDGIRNIPWAKERFGRYAHCGYTSYSHMKDGRVNKFRLILPFATPCPVQEFELRKKAFLRFSETDDPSTVAVSRGFYLPQVHPRRAQFAETWSGDGPWLDWTTFKAEKPYVPPPIPAMPLPEGPARLWGRKEFDRVLQRIRDSAEGSRHHNIAGACLRAGSLIAAGVLDEGHARQMLEYEALRKVGPGRRYEVVDLIESGFKKGGRNPAAVPGTYVTTPTPEQQRHMAALKDRLRHQKKWATK</sequence>
<dbReference type="KEGG" id="abs:AZOBR_p270176"/>
<proteinExistence type="predicted"/>
<dbReference type="RefSeq" id="WP_014242314.1">
    <property type="nucleotide sequence ID" value="NC_016618.1"/>
</dbReference>
<dbReference type="EMBL" id="HE577329">
    <property type="protein sequence ID" value="CCD01980.1"/>
    <property type="molecule type" value="Genomic_DNA"/>
</dbReference>
<gene>
    <name evidence="1" type="ORF">AZOBR_p270176</name>
</gene>
<accession>A0A9P1JY38</accession>
<protein>
    <submittedName>
        <fullName evidence="1">Uncharacterized protein</fullName>
    </submittedName>
</protein>
<evidence type="ECO:0000313" key="1">
    <source>
        <dbReference type="EMBL" id="CCD01980.1"/>
    </source>
</evidence>